<keyword evidence="2" id="KW-1185">Reference proteome</keyword>
<dbReference type="EMBL" id="QETF01000016">
    <property type="protein sequence ID" value="PWG16197.1"/>
    <property type="molecule type" value="Genomic_DNA"/>
</dbReference>
<comment type="caution">
    <text evidence="1">The sequence shown here is derived from an EMBL/GenBank/DDBJ whole genome shotgun (WGS) entry which is preliminary data.</text>
</comment>
<accession>A0A2V1P453</accession>
<dbReference type="AlphaFoldDB" id="A0A2V1P453"/>
<evidence type="ECO:0000313" key="2">
    <source>
        <dbReference type="Proteomes" id="UP000245293"/>
    </source>
</evidence>
<name>A0A2V1P453_9RHOB</name>
<dbReference type="Proteomes" id="UP000245293">
    <property type="component" value="Unassembled WGS sequence"/>
</dbReference>
<reference evidence="2" key="1">
    <citation type="submission" date="2018-05" db="EMBL/GenBank/DDBJ databases">
        <authorList>
            <person name="Du Z."/>
            <person name="Wang X."/>
        </authorList>
    </citation>
    <scope>NUCLEOTIDE SEQUENCE [LARGE SCALE GENOMIC DNA]</scope>
    <source>
        <strain evidence="2">WDS4C29</strain>
    </source>
</reference>
<dbReference type="RefSeq" id="WP_109389414.1">
    <property type="nucleotide sequence ID" value="NZ_QETF01000016.1"/>
</dbReference>
<protein>
    <recommendedName>
        <fullName evidence="3">DUF2589 domain-containing protein</fullName>
    </recommendedName>
</protein>
<dbReference type="OrthoDB" id="1043330at2"/>
<evidence type="ECO:0000313" key="1">
    <source>
        <dbReference type="EMBL" id="PWG16197.1"/>
    </source>
</evidence>
<evidence type="ECO:0008006" key="3">
    <source>
        <dbReference type="Google" id="ProtNLM"/>
    </source>
</evidence>
<gene>
    <name evidence="1" type="ORF">DFK10_12710</name>
</gene>
<organism evidence="1 2">
    <name type="scientific">Salibaculum griseiflavum</name>
    <dbReference type="NCBI Taxonomy" id="1914409"/>
    <lineage>
        <taxon>Bacteria</taxon>
        <taxon>Pseudomonadati</taxon>
        <taxon>Pseudomonadota</taxon>
        <taxon>Alphaproteobacteria</taxon>
        <taxon>Rhodobacterales</taxon>
        <taxon>Roseobacteraceae</taxon>
        <taxon>Salibaculum</taxon>
    </lineage>
</organism>
<dbReference type="Pfam" id="PF11655">
    <property type="entry name" value="DUF2589"/>
    <property type="match status" value="1"/>
</dbReference>
<proteinExistence type="predicted"/>
<sequence>MAKVDIAAETQALPLGYYLSAPLTAAIEAQALSAHSTIEFVDAMGTDDFGELRTAEFKYKKVVTDPETGESSEVDSTMTVPLLSMVEAPHMAIEDLTVGFEFNIKETISKENQLKLAGSYSAEAAVTSTTTVKAATGGLYKFLYGQVSGENTTTASFKQSMKVSAAYQRSERKQTDRSATLKMNMNAKQRVPEGFQRVLQIFADTISAQAELPE</sequence>
<dbReference type="InterPro" id="IPR024510">
    <property type="entry name" value="DUF2589"/>
</dbReference>